<evidence type="ECO:0000313" key="4">
    <source>
        <dbReference type="Proteomes" id="UP001209570"/>
    </source>
</evidence>
<feature type="region of interest" description="Disordered" evidence="2">
    <location>
        <begin position="1"/>
        <end position="45"/>
    </location>
</feature>
<dbReference type="EMBL" id="JAKCXM010000247">
    <property type="protein sequence ID" value="KAJ0397540.1"/>
    <property type="molecule type" value="Genomic_DNA"/>
</dbReference>
<feature type="region of interest" description="Disordered" evidence="2">
    <location>
        <begin position="919"/>
        <end position="948"/>
    </location>
</feature>
<keyword evidence="1" id="KW-0175">Coiled coil</keyword>
<feature type="coiled-coil region" evidence="1">
    <location>
        <begin position="354"/>
        <end position="388"/>
    </location>
</feature>
<organism evidence="3 4">
    <name type="scientific">Pythium insidiosum</name>
    <name type="common">Pythiosis disease agent</name>
    <dbReference type="NCBI Taxonomy" id="114742"/>
    <lineage>
        <taxon>Eukaryota</taxon>
        <taxon>Sar</taxon>
        <taxon>Stramenopiles</taxon>
        <taxon>Oomycota</taxon>
        <taxon>Peronosporomycetes</taxon>
        <taxon>Pythiales</taxon>
        <taxon>Pythiaceae</taxon>
        <taxon>Pythium</taxon>
    </lineage>
</organism>
<evidence type="ECO:0000256" key="2">
    <source>
        <dbReference type="SAM" id="MobiDB-lite"/>
    </source>
</evidence>
<feature type="compositionally biased region" description="Basic residues" evidence="2">
    <location>
        <begin position="11"/>
        <end position="21"/>
    </location>
</feature>
<name>A0AAD5LGE6_PYTIN</name>
<accession>A0AAD5LGE6</accession>
<feature type="compositionally biased region" description="Low complexity" evidence="2">
    <location>
        <begin position="145"/>
        <end position="162"/>
    </location>
</feature>
<keyword evidence="4" id="KW-1185">Reference proteome</keyword>
<feature type="compositionally biased region" description="Low complexity" evidence="2">
    <location>
        <begin position="1"/>
        <end position="10"/>
    </location>
</feature>
<comment type="caution">
    <text evidence="3">The sequence shown here is derived from an EMBL/GenBank/DDBJ whole genome shotgun (WGS) entry which is preliminary data.</text>
</comment>
<dbReference type="AlphaFoldDB" id="A0AAD5LGE6"/>
<evidence type="ECO:0000256" key="1">
    <source>
        <dbReference type="SAM" id="Coils"/>
    </source>
</evidence>
<sequence length="1144" mass="124055">MSLALPSSPSSRRRGAARRFGRLGIEQTALPPLPSPSPRSPPRRLAELQQDERAAFERDLRLRLAVNRDAHGDSSSLGALRAAVVRALDAAPPLASSESCFSDAKALARQLEPSLPFLAQFLLELVQSIEQLAVASLRREAAELAAPAPASPVSSASASSGSSHDEEEEAEQQQQQQPSSPSPPAATTSTTFRTTLRSRRFPPSRVPRAEAVTTECAYTPFELAPPARHPDPSALELHGRDAQGSARWTVVRFPRARPRLCADEVAAFVAWATAKQREGAAVVDSPDAIRADLARRELLCFEFSRLVFDRCPTTARLLHGLFAQLVALVTRALALAAREAEIMAQRHKNVQLELSRLLERRARVAAALQALERALSRRQQLLLRERERIVRQRKRLNQLLCADQVLLRGLAGLLHHAQDLADDLTHSQSLHPDAQLGLGAAHVLPVAEDARFSGVERLLQVVLHKYAGLPGVPALAAAWRPRDRLGRADAGDEGDADPVDAESDPPVIVVDLADVRAAADDLKALLARLQRVVSAKTPDSAVGWDAQELWDQALFIPPPEEIQDLERDVTRLCAQVEHALLQRRRHAHAVLRCDAAAQTELSACVPRGQSRSRSPGRGRQPRWPRPVDARPEPAASPADATAAALDAIERWTRRRSCRVVAPSRPKTAPAAASALAASTISELHQELLDHVLPAGFRAALAPIPPDYAPQQLSLADVHTAISYVLNGIWLLVQDDAQRPVRFSTALAARRVLPLEPVHAYVLRVYLQHFRAAEVATARLLDLLGSANRLDTQSCKVHLFARLLGLPGVPALSWDGGWFVLKALHVLQRCCAQSGHYFLLDAAGDNEFVPQASASEAIGLLFAAAPNEVLKRMRLKLAGLASVYGAVWIPAYNILTLLLDEWAALQDALRRNVEERLLEMDHEDGADDDNNDDEDDDERRRRDGGAAATDAAAIAAGAAGPRQRERAAEIPSFERFLGGFEALELPVSRLDAVRAYRELLRESAAASAPRFQQLWVQLVVRAVNAALHQTLQPLAISPLLVGGSASHSASGPGVHLGAVPEALRAANRQLAAKFLRMSWEHLKPAVIRQLDARLQDVGLQVRLVQQMEAAVADAVADAGAGAAGWRSLQQLVSIAYDPCGGSGHG</sequence>
<reference evidence="3" key="1">
    <citation type="submission" date="2021-12" db="EMBL/GenBank/DDBJ databases">
        <title>Prjna785345.</title>
        <authorList>
            <person name="Rujirawat T."/>
            <person name="Krajaejun T."/>
        </authorList>
    </citation>
    <scope>NUCLEOTIDE SEQUENCE</scope>
    <source>
        <strain evidence="3">Pi057C3</strain>
    </source>
</reference>
<evidence type="ECO:0000313" key="3">
    <source>
        <dbReference type="EMBL" id="KAJ0397540.1"/>
    </source>
</evidence>
<feature type="compositionally biased region" description="Pro residues" evidence="2">
    <location>
        <begin position="31"/>
        <end position="40"/>
    </location>
</feature>
<proteinExistence type="predicted"/>
<dbReference type="Proteomes" id="UP001209570">
    <property type="component" value="Unassembled WGS sequence"/>
</dbReference>
<feature type="compositionally biased region" description="Low complexity" evidence="2">
    <location>
        <begin position="172"/>
        <end position="195"/>
    </location>
</feature>
<feature type="region of interest" description="Disordered" evidence="2">
    <location>
        <begin position="145"/>
        <end position="208"/>
    </location>
</feature>
<feature type="region of interest" description="Disordered" evidence="2">
    <location>
        <begin position="604"/>
        <end position="641"/>
    </location>
</feature>
<feature type="compositionally biased region" description="Acidic residues" evidence="2">
    <location>
        <begin position="920"/>
        <end position="936"/>
    </location>
</feature>
<protein>
    <submittedName>
        <fullName evidence="3">Uncharacterized protein</fullName>
    </submittedName>
</protein>
<gene>
    <name evidence="3" type="ORF">P43SY_003401</name>
</gene>